<evidence type="ECO:0000313" key="3">
    <source>
        <dbReference type="Proteomes" id="UP000243579"/>
    </source>
</evidence>
<dbReference type="Proteomes" id="UP000243579">
    <property type="component" value="Unassembled WGS sequence"/>
</dbReference>
<evidence type="ECO:0000256" key="1">
    <source>
        <dbReference type="SAM" id="MobiDB-lite"/>
    </source>
</evidence>
<feature type="compositionally biased region" description="Low complexity" evidence="1">
    <location>
        <begin position="12"/>
        <end position="35"/>
    </location>
</feature>
<organism evidence="2 3">
    <name type="scientific">Achlya hypogyna</name>
    <name type="common">Oomycete</name>
    <name type="synonym">Protoachlya hypogyna</name>
    <dbReference type="NCBI Taxonomy" id="1202772"/>
    <lineage>
        <taxon>Eukaryota</taxon>
        <taxon>Sar</taxon>
        <taxon>Stramenopiles</taxon>
        <taxon>Oomycota</taxon>
        <taxon>Saprolegniomycetes</taxon>
        <taxon>Saprolegniales</taxon>
        <taxon>Achlyaceae</taxon>
        <taxon>Achlya</taxon>
    </lineage>
</organism>
<name>A0A1V9ZMQ3_ACHHY</name>
<protein>
    <submittedName>
        <fullName evidence="2">Uncharacterized protein</fullName>
    </submittedName>
</protein>
<dbReference type="EMBL" id="JNBR01000072">
    <property type="protein sequence ID" value="OQR99274.1"/>
    <property type="molecule type" value="Genomic_DNA"/>
</dbReference>
<comment type="caution">
    <text evidence="2">The sequence shown here is derived from an EMBL/GenBank/DDBJ whole genome shotgun (WGS) entry which is preliminary data.</text>
</comment>
<keyword evidence="3" id="KW-1185">Reference proteome</keyword>
<sequence>MAAKGNKKNKKATVAAAPVAVADDTASDTSSVDATPEPHAEAPVDEAAPIEEGAAPVEEEAAPAEVQETAPVVEETVAEVGDENVVQEKAEPEVATPLTHEVLVMSDNTPRSPRHDVLAVPTTESGMWFLHPSYYYQKTKEVYVYTTSFRGVSSVAQVGESSVNYLLKQLNLKQVATLQDVDTSLAPALATIDEQLEERVAGVLKTLVDGQEYLLATKEAVVGRAKEVQSATLEKVTAATTTATDKVHCTVTKTVDTVAIFKTSTIDLVEKTRESVTQATSSALDTVSKAKQATVETLTTTAHTFLSYVPILNKKVMA</sequence>
<feature type="region of interest" description="Disordered" evidence="1">
    <location>
        <begin position="1"/>
        <end position="66"/>
    </location>
</feature>
<proteinExistence type="predicted"/>
<feature type="compositionally biased region" description="Low complexity" evidence="1">
    <location>
        <begin position="46"/>
        <end position="56"/>
    </location>
</feature>
<accession>A0A1V9ZMQ3</accession>
<dbReference type="AlphaFoldDB" id="A0A1V9ZMQ3"/>
<evidence type="ECO:0000313" key="2">
    <source>
        <dbReference type="EMBL" id="OQR99274.1"/>
    </source>
</evidence>
<dbReference type="OrthoDB" id="72231at2759"/>
<feature type="compositionally biased region" description="Basic residues" evidence="1">
    <location>
        <begin position="1"/>
        <end position="11"/>
    </location>
</feature>
<gene>
    <name evidence="2" type="ORF">ACHHYP_07082</name>
</gene>
<reference evidence="2 3" key="1">
    <citation type="journal article" date="2014" name="Genome Biol. Evol.">
        <title>The secreted proteins of Achlya hypogyna and Thraustotheca clavata identify the ancestral oomycete secretome and reveal gene acquisitions by horizontal gene transfer.</title>
        <authorList>
            <person name="Misner I."/>
            <person name="Blouin N."/>
            <person name="Leonard G."/>
            <person name="Richards T.A."/>
            <person name="Lane C.E."/>
        </authorList>
    </citation>
    <scope>NUCLEOTIDE SEQUENCE [LARGE SCALE GENOMIC DNA]</scope>
    <source>
        <strain evidence="2 3">ATCC 48635</strain>
    </source>
</reference>